<dbReference type="EMBL" id="JAURUR010000011">
    <property type="protein sequence ID" value="MDP9765372.1"/>
    <property type="molecule type" value="Genomic_DNA"/>
</dbReference>
<gene>
    <name evidence="2" type="ORF">QO006_002823</name>
</gene>
<feature type="transmembrane region" description="Helical" evidence="1">
    <location>
        <begin position="55"/>
        <end position="76"/>
    </location>
</feature>
<organism evidence="2 3">
    <name type="scientific">Deinococcus enclensis</name>
    <dbReference type="NCBI Taxonomy" id="1049582"/>
    <lineage>
        <taxon>Bacteria</taxon>
        <taxon>Thermotogati</taxon>
        <taxon>Deinococcota</taxon>
        <taxon>Deinococci</taxon>
        <taxon>Deinococcales</taxon>
        <taxon>Deinococcaceae</taxon>
        <taxon>Deinococcus</taxon>
    </lineage>
</organism>
<proteinExistence type="predicted"/>
<feature type="transmembrane region" description="Helical" evidence="1">
    <location>
        <begin position="21"/>
        <end position="49"/>
    </location>
</feature>
<accession>A0ABT9MFJ8</accession>
<keyword evidence="1" id="KW-0812">Transmembrane</keyword>
<keyword evidence="1" id="KW-0472">Membrane</keyword>
<dbReference type="Proteomes" id="UP001232163">
    <property type="component" value="Unassembled WGS sequence"/>
</dbReference>
<reference evidence="2 3" key="1">
    <citation type="submission" date="2023-07" db="EMBL/GenBank/DDBJ databases">
        <title>Genomic Encyclopedia of Type Strains, Phase IV (KMG-IV): sequencing the most valuable type-strain genomes for metagenomic binning, comparative biology and taxonomic classification.</title>
        <authorList>
            <person name="Goeker M."/>
        </authorList>
    </citation>
    <scope>NUCLEOTIDE SEQUENCE [LARGE SCALE GENOMIC DNA]</scope>
    <source>
        <strain evidence="2 3">NIO-1023</strain>
    </source>
</reference>
<protein>
    <submittedName>
        <fullName evidence="2">Uncharacterized membrane protein YbaN (DUF454 family)</fullName>
    </submittedName>
</protein>
<dbReference type="RefSeq" id="WP_307467311.1">
    <property type="nucleotide sequence ID" value="NZ_JAURUR010000011.1"/>
</dbReference>
<keyword evidence="3" id="KW-1185">Reference proteome</keyword>
<evidence type="ECO:0000313" key="3">
    <source>
        <dbReference type="Proteomes" id="UP001232163"/>
    </source>
</evidence>
<comment type="caution">
    <text evidence="2">The sequence shown here is derived from an EMBL/GenBank/DDBJ whole genome shotgun (WGS) entry which is preliminary data.</text>
</comment>
<name>A0ABT9MFJ8_9DEIO</name>
<keyword evidence="1" id="KW-1133">Transmembrane helix</keyword>
<evidence type="ECO:0000313" key="2">
    <source>
        <dbReference type="EMBL" id="MDP9765372.1"/>
    </source>
</evidence>
<feature type="transmembrane region" description="Helical" evidence="1">
    <location>
        <begin position="88"/>
        <end position="105"/>
    </location>
</feature>
<sequence length="152" mass="16701">MTSPDRTTHSGDWPRTWAWLWLVPLALATVYLVLPLLVLTPLLLYAALFQSEHDALVVLAVAAATLILVTGLTVTVFSRRDDPRTARWVAVVLLIAGLLPLLGLITDPYAGLWWAAVLFALPTHPHVRTALRRAFPRAAQFIDDGRPGPRPG</sequence>
<evidence type="ECO:0000256" key="1">
    <source>
        <dbReference type="SAM" id="Phobius"/>
    </source>
</evidence>